<reference evidence="2 3" key="1">
    <citation type="submission" date="2016-10" db="EMBL/GenBank/DDBJ databases">
        <authorList>
            <person name="de Groot N.N."/>
        </authorList>
    </citation>
    <scope>NUCLEOTIDE SEQUENCE [LARGE SCALE GENOMIC DNA]</scope>
    <source>
        <strain evidence="2 3">DSM 22789</strain>
    </source>
</reference>
<dbReference type="Proteomes" id="UP000198785">
    <property type="component" value="Unassembled WGS sequence"/>
</dbReference>
<evidence type="ECO:0000313" key="3">
    <source>
        <dbReference type="Proteomes" id="UP000198785"/>
    </source>
</evidence>
<proteinExistence type="predicted"/>
<dbReference type="EMBL" id="FOZZ01000003">
    <property type="protein sequence ID" value="SFS61290.1"/>
    <property type="molecule type" value="Genomic_DNA"/>
</dbReference>
<keyword evidence="1" id="KW-0812">Transmembrane</keyword>
<feature type="transmembrane region" description="Helical" evidence="1">
    <location>
        <begin position="20"/>
        <end position="40"/>
    </location>
</feature>
<gene>
    <name evidence="2" type="ORF">SAMN05660206_103226</name>
</gene>
<accession>A0A1I6R9Q4</accession>
<name>A0A1I6R9Q4_9SPHI</name>
<keyword evidence="3" id="KW-1185">Reference proteome</keyword>
<dbReference type="STRING" id="683125.SAMN05660206_103226"/>
<sequence length="62" mass="7223">MEKVLSYIQSMPTAVRSAYLSILMFLVAIALIFIVEYNLYETPPISIKSYHTTEMEHFTVYN</sequence>
<keyword evidence="1" id="KW-0472">Membrane</keyword>
<evidence type="ECO:0000313" key="2">
    <source>
        <dbReference type="EMBL" id="SFS61290.1"/>
    </source>
</evidence>
<keyword evidence="1" id="KW-1133">Transmembrane helix</keyword>
<dbReference type="AlphaFoldDB" id="A0A1I6R9Q4"/>
<protein>
    <submittedName>
        <fullName evidence="2">Uncharacterized protein</fullName>
    </submittedName>
</protein>
<organism evidence="2 3">
    <name type="scientific">Sphingobacterium wenxiniae</name>
    <dbReference type="NCBI Taxonomy" id="683125"/>
    <lineage>
        <taxon>Bacteria</taxon>
        <taxon>Pseudomonadati</taxon>
        <taxon>Bacteroidota</taxon>
        <taxon>Sphingobacteriia</taxon>
        <taxon>Sphingobacteriales</taxon>
        <taxon>Sphingobacteriaceae</taxon>
        <taxon>Sphingobacterium</taxon>
    </lineage>
</organism>
<evidence type="ECO:0000256" key="1">
    <source>
        <dbReference type="SAM" id="Phobius"/>
    </source>
</evidence>